<dbReference type="GO" id="GO:0005524">
    <property type="term" value="F:ATP binding"/>
    <property type="evidence" value="ECO:0007669"/>
    <property type="project" value="UniProtKB-KW"/>
</dbReference>
<gene>
    <name evidence="11" type="ORF">PPROV_000939200</name>
</gene>
<proteinExistence type="predicted"/>
<dbReference type="GO" id="GO:0006281">
    <property type="term" value="P:DNA repair"/>
    <property type="evidence" value="ECO:0007669"/>
    <property type="project" value="UniProtKB-KW"/>
</dbReference>
<evidence type="ECO:0000256" key="6">
    <source>
        <dbReference type="ARBA" id="ARBA00023125"/>
    </source>
</evidence>
<dbReference type="InterPro" id="IPR014001">
    <property type="entry name" value="Helicase_ATP-bd"/>
</dbReference>
<dbReference type="Proteomes" id="UP000660262">
    <property type="component" value="Unassembled WGS sequence"/>
</dbReference>
<dbReference type="SMART" id="SM00487">
    <property type="entry name" value="DEXDc"/>
    <property type="match status" value="1"/>
</dbReference>
<dbReference type="InterPro" id="IPR027417">
    <property type="entry name" value="P-loop_NTPase"/>
</dbReference>
<evidence type="ECO:0000256" key="2">
    <source>
        <dbReference type="ARBA" id="ARBA00022763"/>
    </source>
</evidence>
<reference evidence="11" key="1">
    <citation type="submission" date="2020-10" db="EMBL/GenBank/DDBJ databases">
        <title>Unveiling of a novel bifunctional photoreceptor, Dualchrome1, isolated from a cosmopolitan green alga.</title>
        <authorList>
            <person name="Suzuki S."/>
            <person name="Kawachi M."/>
        </authorList>
    </citation>
    <scope>NUCLEOTIDE SEQUENCE</scope>
    <source>
        <strain evidence="11">NIES 2893</strain>
    </source>
</reference>
<dbReference type="Pfam" id="PF00271">
    <property type="entry name" value="Helicase_C"/>
    <property type="match status" value="1"/>
</dbReference>
<feature type="region of interest" description="Disordered" evidence="8">
    <location>
        <begin position="430"/>
        <end position="451"/>
    </location>
</feature>
<feature type="region of interest" description="Disordered" evidence="8">
    <location>
        <begin position="88"/>
        <end position="187"/>
    </location>
</feature>
<dbReference type="InterPro" id="IPR001650">
    <property type="entry name" value="Helicase_C-like"/>
</dbReference>
<dbReference type="InterPro" id="IPR047112">
    <property type="entry name" value="RecG/Mfd"/>
</dbReference>
<organism evidence="11 12">
    <name type="scientific">Pycnococcus provasolii</name>
    <dbReference type="NCBI Taxonomy" id="41880"/>
    <lineage>
        <taxon>Eukaryota</taxon>
        <taxon>Viridiplantae</taxon>
        <taxon>Chlorophyta</taxon>
        <taxon>Pseudoscourfieldiophyceae</taxon>
        <taxon>Pseudoscourfieldiales</taxon>
        <taxon>Pycnococcaceae</taxon>
        <taxon>Pycnococcus</taxon>
    </lineage>
</organism>
<evidence type="ECO:0000256" key="8">
    <source>
        <dbReference type="SAM" id="MobiDB-lite"/>
    </source>
</evidence>
<dbReference type="InterPro" id="IPR013520">
    <property type="entry name" value="Ribonucl_H"/>
</dbReference>
<comment type="caution">
    <text evidence="11">The sequence shown here is derived from an EMBL/GenBank/DDBJ whole genome shotgun (WGS) entry which is preliminary data.</text>
</comment>
<evidence type="ECO:0000259" key="10">
    <source>
        <dbReference type="PROSITE" id="PS51194"/>
    </source>
</evidence>
<evidence type="ECO:0000256" key="3">
    <source>
        <dbReference type="ARBA" id="ARBA00022801"/>
    </source>
</evidence>
<dbReference type="GO" id="GO:0003678">
    <property type="term" value="F:DNA helicase activity"/>
    <property type="evidence" value="ECO:0007669"/>
    <property type="project" value="TreeGrafter"/>
</dbReference>
<dbReference type="PANTHER" id="PTHR47964:SF1">
    <property type="entry name" value="ATP-DEPENDENT DNA HELICASE HOMOLOG RECG, CHLOROPLASTIC"/>
    <property type="match status" value="1"/>
</dbReference>
<keyword evidence="12" id="KW-1185">Reference proteome</keyword>
<dbReference type="SUPFAM" id="SSF53098">
    <property type="entry name" value="Ribonuclease H-like"/>
    <property type="match status" value="1"/>
</dbReference>
<dbReference type="PANTHER" id="PTHR47964">
    <property type="entry name" value="ATP-DEPENDENT DNA HELICASE HOMOLOG RECG, CHLOROPLASTIC"/>
    <property type="match status" value="1"/>
</dbReference>
<dbReference type="Pfam" id="PF00270">
    <property type="entry name" value="DEAD"/>
    <property type="match status" value="1"/>
</dbReference>
<dbReference type="SMART" id="SM00479">
    <property type="entry name" value="EXOIII"/>
    <property type="match status" value="1"/>
</dbReference>
<dbReference type="Pfam" id="PF00929">
    <property type="entry name" value="RNase_T"/>
    <property type="match status" value="1"/>
</dbReference>
<evidence type="ECO:0000313" key="11">
    <source>
        <dbReference type="EMBL" id="GHP10661.1"/>
    </source>
</evidence>
<keyword evidence="5" id="KW-0067">ATP-binding</keyword>
<evidence type="ECO:0000256" key="5">
    <source>
        <dbReference type="ARBA" id="ARBA00022840"/>
    </source>
</evidence>
<keyword evidence="6" id="KW-0238">DNA-binding</keyword>
<dbReference type="InterPro" id="IPR012337">
    <property type="entry name" value="RNaseH-like_sf"/>
</dbReference>
<evidence type="ECO:0000256" key="4">
    <source>
        <dbReference type="ARBA" id="ARBA00022806"/>
    </source>
</evidence>
<keyword evidence="1" id="KW-0547">Nucleotide-binding</keyword>
<feature type="compositionally biased region" description="Pro residues" evidence="8">
    <location>
        <begin position="164"/>
        <end position="179"/>
    </location>
</feature>
<dbReference type="CDD" id="cd06127">
    <property type="entry name" value="DEDDh"/>
    <property type="match status" value="1"/>
</dbReference>
<keyword evidence="2" id="KW-0227">DNA damage</keyword>
<feature type="domain" description="Helicase C-terminal" evidence="10">
    <location>
        <begin position="1161"/>
        <end position="1327"/>
    </location>
</feature>
<dbReference type="SMART" id="SM00490">
    <property type="entry name" value="HELICc"/>
    <property type="match status" value="1"/>
</dbReference>
<dbReference type="Gene3D" id="3.40.50.300">
    <property type="entry name" value="P-loop containing nucleotide triphosphate hydrolases"/>
    <property type="match status" value="2"/>
</dbReference>
<evidence type="ECO:0000259" key="9">
    <source>
        <dbReference type="PROSITE" id="PS51192"/>
    </source>
</evidence>
<dbReference type="GO" id="GO:0003677">
    <property type="term" value="F:DNA binding"/>
    <property type="evidence" value="ECO:0007669"/>
    <property type="project" value="UniProtKB-KW"/>
</dbReference>
<keyword evidence="3" id="KW-0378">Hydrolase</keyword>
<dbReference type="PROSITE" id="PS51192">
    <property type="entry name" value="HELICASE_ATP_BIND_1"/>
    <property type="match status" value="1"/>
</dbReference>
<sequence>MSMNARVLGPIRNNAHVYRLYAARPMSSSSAVPRDPRDLRHALEHYATKLPESAKEEQRHAKLLAAQLKLFESLSGAARQALVNQAGDILNGKTPPPRPHSLSPPHMPPPPPTPPPTPRPAPLASPSPPRSNAPLQPPPTPTPRPAPLASPSPPRSKVQQSPPSQLPPPPPSQPPPPPKQTSKAVSPTASHIITFDLETTGMKTVWGPDFSEVIEIAGVHAEDRTKTFSMVVRPNERNLPLQSNIVALTGITTDNVRSAKSFDEVWDDFKQWVNSFGPNPILVAHNGRTFDVPVLCNELRRVHYNKHRKSRTGTTMSYAEFNPFAEEVPSWMFADSLALARATAKYGERSRLKDVCDRYGVEGPSTAHRAMPDAEALARLVGPLAGEHRGGDIVDRDRVLQFWTSHTLPAIDGGGNGGKDMLRRTAVEKPVSRPLPPPPPPPPPSSESDFLLKPLYNNQNITEDRIESLRAMPRQVILSVIDTGFRADGSIGSDDTTSWLTPAVAGKLDEIAEAPPSQSTNPRSIWTVDLGIASLSERLLDNFKKKGYDHVSDVVERWPRRHDVYRPWVSGDVRELQADDCIIFRAYGSDSQIIKVNKRSGVEMIQFTLTVLPLEQRNAEVTVRAKTAHFFNRSHKGRYAATSFKRTYLDPIVKAGVDETCLWRARVKRITRASKQRADQDVELEIVERLTNDSITMKIVDGIWADVAKSTLPLGERLPAYCRPFYGDDAPLKDKDFYGHPLMKKVPTGMSVPYHLLKFFEISGGSGVTRDYLSEQDRERIALELADSHKALHGAPLPSWREAAMDMHEPRSLLHLHRAKMRIAFDEMTLLQIYALETGRKDREASIKQGEERFVLDDDTSLVAGIVRSLPYNVTTGAGSQLHALKRCLMTMGCESAVNLDMDLGLTDNVESPDVNDDDPNINDDAASLPMRRLLHGDVGCGKTLVEQLCLLHAAQSGVQGALLCATEALAQQHYETFLELLNGVKNAERIPKVELMTGSMTAKKREELNSRLLNHEVDILVGTTAMVPSDENKQVFSKLGMVVFDECQKYGVRQMSRLADAGHASHPKPHQLHVSATPIPRTMAMATRVIFPEEGVRDTVSIRKYPPNRVPVESRVLSMSEVNEAYREVRNAIERGRVALVVCPRIEAQDRKKKGAKDEGFIPLMMEEEEEEGDDKLDYPSAEDVHAYLSGPESPLGDGVNVGIVTGQASTKKALKERTETLESFRNGEIPVVVCTTVLEVGIDVPDADVVVVLGADCFGLATLHQLRGRIGRRYHVDNKGDAAPTCFFVRRESSSDNARSRLDNLAEVLDGFQVAEMDLSLRGPGSFVSLSQNGPMKLLDVASWSDEPLVLAAAREARRLHKDVISVAGGESEVLKHRLDAFERKVMNLSK</sequence>
<dbReference type="OrthoDB" id="416741at2759"/>
<feature type="compositionally biased region" description="Pro residues" evidence="8">
    <location>
        <begin position="433"/>
        <end position="445"/>
    </location>
</feature>
<keyword evidence="4" id="KW-0347">Helicase</keyword>
<protein>
    <recommendedName>
        <fullName evidence="13">ATP-dependent DNA helicase RecG</fullName>
    </recommendedName>
</protein>
<feature type="compositionally biased region" description="Pro residues" evidence="8">
    <location>
        <begin position="105"/>
        <end position="154"/>
    </location>
</feature>
<evidence type="ECO:0000256" key="7">
    <source>
        <dbReference type="ARBA" id="ARBA00023204"/>
    </source>
</evidence>
<accession>A0A830HZ08</accession>
<keyword evidence="7" id="KW-0234">DNA repair</keyword>
<evidence type="ECO:0000256" key="1">
    <source>
        <dbReference type="ARBA" id="ARBA00022741"/>
    </source>
</evidence>
<dbReference type="SUPFAM" id="SSF52540">
    <property type="entry name" value="P-loop containing nucleoside triphosphate hydrolases"/>
    <property type="match status" value="1"/>
</dbReference>
<dbReference type="Gene3D" id="3.30.420.10">
    <property type="entry name" value="Ribonuclease H-like superfamily/Ribonuclease H"/>
    <property type="match status" value="1"/>
</dbReference>
<feature type="domain" description="Helicase ATP-binding" evidence="9">
    <location>
        <begin position="924"/>
        <end position="1097"/>
    </location>
</feature>
<dbReference type="InterPro" id="IPR011545">
    <property type="entry name" value="DEAD/DEAH_box_helicase_dom"/>
</dbReference>
<dbReference type="InterPro" id="IPR036397">
    <property type="entry name" value="RNaseH_sf"/>
</dbReference>
<dbReference type="GO" id="GO:0016787">
    <property type="term" value="F:hydrolase activity"/>
    <property type="evidence" value="ECO:0007669"/>
    <property type="project" value="UniProtKB-KW"/>
</dbReference>
<name>A0A830HZ08_9CHLO</name>
<evidence type="ECO:0008006" key="13">
    <source>
        <dbReference type="Google" id="ProtNLM"/>
    </source>
</evidence>
<evidence type="ECO:0000313" key="12">
    <source>
        <dbReference type="Proteomes" id="UP000660262"/>
    </source>
</evidence>
<dbReference type="EMBL" id="BNJQ01000030">
    <property type="protein sequence ID" value="GHP10661.1"/>
    <property type="molecule type" value="Genomic_DNA"/>
</dbReference>
<dbReference type="PROSITE" id="PS51194">
    <property type="entry name" value="HELICASE_CTER"/>
    <property type="match status" value="1"/>
</dbReference>